<evidence type="ECO:0000313" key="2">
    <source>
        <dbReference type="EMBL" id="PWW27385.1"/>
    </source>
</evidence>
<dbReference type="GO" id="GO:0005886">
    <property type="term" value="C:plasma membrane"/>
    <property type="evidence" value="ECO:0007669"/>
    <property type="project" value="TreeGrafter"/>
</dbReference>
<sequence>MKKENNRKRKEAVALTYDPHGQAPPRVSAKGRGLVAENILDKAKEHNVPVQEDPSLVELLGKLDINAGIPEELFQAVAEVFAFIYRADQDAGNKLGRK</sequence>
<keyword evidence="2" id="KW-0966">Cell projection</keyword>
<feature type="region of interest" description="Disordered" evidence="1">
    <location>
        <begin position="1"/>
        <end position="29"/>
    </location>
</feature>
<feature type="compositionally biased region" description="Basic residues" evidence="1">
    <location>
        <begin position="1"/>
        <end position="10"/>
    </location>
</feature>
<dbReference type="SUPFAM" id="SSF160544">
    <property type="entry name" value="EscU C-terminal domain-like"/>
    <property type="match status" value="1"/>
</dbReference>
<protein>
    <submittedName>
        <fullName evidence="2">Flagellar biosynthesis protein</fullName>
    </submittedName>
</protein>
<organism evidence="2 3">
    <name type="scientific">Cytobacillus oceanisediminis</name>
    <dbReference type="NCBI Taxonomy" id="665099"/>
    <lineage>
        <taxon>Bacteria</taxon>
        <taxon>Bacillati</taxon>
        <taxon>Bacillota</taxon>
        <taxon>Bacilli</taxon>
        <taxon>Bacillales</taxon>
        <taxon>Bacillaceae</taxon>
        <taxon>Cytobacillus</taxon>
    </lineage>
</organism>
<dbReference type="PANTHER" id="PTHR30531">
    <property type="entry name" value="FLAGELLAR BIOSYNTHETIC PROTEIN FLHB"/>
    <property type="match status" value="1"/>
</dbReference>
<accession>A0A2V2ZY37</accession>
<name>A0A2V2ZY37_9BACI</name>
<proteinExistence type="predicted"/>
<evidence type="ECO:0000313" key="3">
    <source>
        <dbReference type="Proteomes" id="UP000247150"/>
    </source>
</evidence>
<dbReference type="PANTHER" id="PTHR30531:SF12">
    <property type="entry name" value="FLAGELLAR BIOSYNTHETIC PROTEIN FLHB"/>
    <property type="match status" value="1"/>
</dbReference>
<dbReference type="RefSeq" id="WP_110065707.1">
    <property type="nucleotide sequence ID" value="NZ_QGTW01000008.1"/>
</dbReference>
<dbReference type="InterPro" id="IPR006135">
    <property type="entry name" value="T3SS_substrate_exporter"/>
</dbReference>
<dbReference type="GO" id="GO:0009306">
    <property type="term" value="P:protein secretion"/>
    <property type="evidence" value="ECO:0007669"/>
    <property type="project" value="InterPro"/>
</dbReference>
<evidence type="ECO:0000256" key="1">
    <source>
        <dbReference type="SAM" id="MobiDB-lite"/>
    </source>
</evidence>
<dbReference type="InterPro" id="IPR029025">
    <property type="entry name" value="T3SS_substrate_exporter_C"/>
</dbReference>
<dbReference type="EMBL" id="QGTW01000008">
    <property type="protein sequence ID" value="PWW27385.1"/>
    <property type="molecule type" value="Genomic_DNA"/>
</dbReference>
<dbReference type="Pfam" id="PF01312">
    <property type="entry name" value="Bac_export_2"/>
    <property type="match status" value="1"/>
</dbReference>
<reference evidence="2 3" key="1">
    <citation type="submission" date="2018-05" db="EMBL/GenBank/DDBJ databases">
        <title>Freshwater and sediment microbial communities from various areas in North America, analyzing microbe dynamics in response to fracking.</title>
        <authorList>
            <person name="Lamendella R."/>
        </authorList>
    </citation>
    <scope>NUCLEOTIDE SEQUENCE [LARGE SCALE GENOMIC DNA]</scope>
    <source>
        <strain evidence="2 3">15_TX</strain>
    </source>
</reference>
<dbReference type="OrthoDB" id="5244399at2"/>
<dbReference type="Proteomes" id="UP000247150">
    <property type="component" value="Unassembled WGS sequence"/>
</dbReference>
<gene>
    <name evidence="2" type="ORF">DFO73_108124</name>
</gene>
<dbReference type="Gene3D" id="3.40.1690.10">
    <property type="entry name" value="secretion proteins EscU"/>
    <property type="match status" value="1"/>
</dbReference>
<comment type="caution">
    <text evidence="2">The sequence shown here is derived from an EMBL/GenBank/DDBJ whole genome shotgun (WGS) entry which is preliminary data.</text>
</comment>
<dbReference type="AlphaFoldDB" id="A0A2V2ZY37"/>
<keyword evidence="2" id="KW-0969">Cilium</keyword>
<keyword evidence="2" id="KW-0282">Flagellum</keyword>